<dbReference type="Gene3D" id="2.60.120.620">
    <property type="entry name" value="q2cbj1_9rhob like domain"/>
    <property type="match status" value="1"/>
</dbReference>
<dbReference type="EMBL" id="VXPY01000031">
    <property type="protein sequence ID" value="MYD89667.1"/>
    <property type="molecule type" value="Genomic_DNA"/>
</dbReference>
<dbReference type="Pfam" id="PF05721">
    <property type="entry name" value="PhyH"/>
    <property type="match status" value="1"/>
</dbReference>
<evidence type="ECO:0000313" key="2">
    <source>
        <dbReference type="EMBL" id="MYD89667.1"/>
    </source>
</evidence>
<dbReference type="InterPro" id="IPR008775">
    <property type="entry name" value="Phytyl_CoA_dOase-like"/>
</dbReference>
<proteinExistence type="predicted"/>
<reference evidence="2" key="1">
    <citation type="submission" date="2019-09" db="EMBL/GenBank/DDBJ databases">
        <title>Characterisation of the sponge microbiome using genome-centric metagenomics.</title>
        <authorList>
            <person name="Engelberts J.P."/>
            <person name="Robbins S.J."/>
            <person name="De Goeij J.M."/>
            <person name="Aranda M."/>
            <person name="Bell S.C."/>
            <person name="Webster N.S."/>
        </authorList>
    </citation>
    <scope>NUCLEOTIDE SEQUENCE</scope>
    <source>
        <strain evidence="2">SB0662_bin_9</strain>
    </source>
</reference>
<accession>A0A6B1DR28</accession>
<dbReference type="SUPFAM" id="SSF51197">
    <property type="entry name" value="Clavaminate synthase-like"/>
    <property type="match status" value="1"/>
</dbReference>
<dbReference type="PANTHER" id="PTHR20883">
    <property type="entry name" value="PHYTANOYL-COA DIOXYGENASE DOMAIN CONTAINING 1"/>
    <property type="match status" value="1"/>
</dbReference>
<comment type="caution">
    <text evidence="2">The sequence shown here is derived from an EMBL/GenBank/DDBJ whole genome shotgun (WGS) entry which is preliminary data.</text>
</comment>
<dbReference type="AlphaFoldDB" id="A0A6B1DR28"/>
<evidence type="ECO:0000256" key="1">
    <source>
        <dbReference type="SAM" id="MobiDB-lite"/>
    </source>
</evidence>
<dbReference type="PANTHER" id="PTHR20883:SF48">
    <property type="entry name" value="ECTOINE DIOXYGENASE"/>
    <property type="match status" value="1"/>
</dbReference>
<keyword evidence="2" id="KW-0560">Oxidoreductase</keyword>
<dbReference type="GO" id="GO:0016706">
    <property type="term" value="F:2-oxoglutarate-dependent dioxygenase activity"/>
    <property type="evidence" value="ECO:0007669"/>
    <property type="project" value="UniProtKB-ARBA"/>
</dbReference>
<sequence>MLRIGKLNPTRAARSPGTTPERPFRPMLTGAIFGLAGGDGLAVTRHPLHPPSHSVPTSCRTTGMQDFNQAELDHFREHGYVVIENAVEAIGLDQIRAAYEEIQAETAPAWQAMVESGVIKGGYGHGPNAHTMNNIHNHHDLWLDLAMNPRITPLLKQITGPDVQTMEMVCHCHHAGTQAHTGWHRDWPAWTHPQYTLKTKAFYFLDDQTEDMGCFSLVPGSHHLPDGPPRDRYTGNTLEDMPGLKKITGPAGSVIVWNVLCWHTGLANTSPRDRRIVIYGYQPFWVKKWGHEPPPERIVSWANTPARRQFMGVHAMEGRASWDRKDVPYLPEQLERLKTIRF</sequence>
<gene>
    <name evidence="2" type="ORF">F4Y08_04895</name>
</gene>
<keyword evidence="2" id="KW-0223">Dioxygenase</keyword>
<feature type="region of interest" description="Disordered" evidence="1">
    <location>
        <begin position="1"/>
        <end position="24"/>
    </location>
</feature>
<organism evidence="2">
    <name type="scientific">Caldilineaceae bacterium SB0662_bin_9</name>
    <dbReference type="NCBI Taxonomy" id="2605258"/>
    <lineage>
        <taxon>Bacteria</taxon>
        <taxon>Bacillati</taxon>
        <taxon>Chloroflexota</taxon>
        <taxon>Caldilineae</taxon>
        <taxon>Caldilineales</taxon>
        <taxon>Caldilineaceae</taxon>
    </lineage>
</organism>
<name>A0A6B1DR28_9CHLR</name>
<dbReference type="GO" id="GO:0005506">
    <property type="term" value="F:iron ion binding"/>
    <property type="evidence" value="ECO:0007669"/>
    <property type="project" value="UniProtKB-ARBA"/>
</dbReference>
<protein>
    <submittedName>
        <fullName evidence="2">Phytanoyl-CoA dioxygenase family protein</fullName>
    </submittedName>
</protein>